<reference evidence="5 6" key="1">
    <citation type="submission" date="2018-12" db="EMBL/GenBank/DDBJ databases">
        <title>bacterium Hansschlegelia zhihuaiae S113.</title>
        <authorList>
            <person name="He J."/>
        </authorList>
    </citation>
    <scope>NUCLEOTIDE SEQUENCE [LARGE SCALE GENOMIC DNA]</scope>
    <source>
        <strain evidence="5 6">S 113</strain>
    </source>
</reference>
<feature type="domain" description="HTH marR-type" evidence="4">
    <location>
        <begin position="1"/>
        <end position="133"/>
    </location>
</feature>
<dbReference type="AlphaFoldDB" id="A0A4Q0MH42"/>
<accession>A0A4Q0MH42</accession>
<keyword evidence="2" id="KW-0238">DNA-binding</keyword>
<dbReference type="Pfam" id="PF01047">
    <property type="entry name" value="MarR"/>
    <property type="match status" value="1"/>
</dbReference>
<proteinExistence type="predicted"/>
<evidence type="ECO:0000256" key="2">
    <source>
        <dbReference type="ARBA" id="ARBA00023125"/>
    </source>
</evidence>
<evidence type="ECO:0000256" key="3">
    <source>
        <dbReference type="ARBA" id="ARBA00023163"/>
    </source>
</evidence>
<keyword evidence="1" id="KW-0805">Transcription regulation</keyword>
<evidence type="ECO:0000313" key="6">
    <source>
        <dbReference type="Proteomes" id="UP000289708"/>
    </source>
</evidence>
<keyword evidence="3" id="KW-0804">Transcription</keyword>
<evidence type="ECO:0000259" key="4">
    <source>
        <dbReference type="PROSITE" id="PS50995"/>
    </source>
</evidence>
<dbReference type="PANTHER" id="PTHR42756:SF1">
    <property type="entry name" value="TRANSCRIPTIONAL REPRESSOR OF EMRAB OPERON"/>
    <property type="match status" value="1"/>
</dbReference>
<dbReference type="InterPro" id="IPR036390">
    <property type="entry name" value="WH_DNA-bd_sf"/>
</dbReference>
<evidence type="ECO:0000256" key="1">
    <source>
        <dbReference type="ARBA" id="ARBA00023015"/>
    </source>
</evidence>
<dbReference type="OrthoDB" id="7349109at2"/>
<organism evidence="5 6">
    <name type="scientific">Hansschlegelia zhihuaiae</name>
    <dbReference type="NCBI Taxonomy" id="405005"/>
    <lineage>
        <taxon>Bacteria</taxon>
        <taxon>Pseudomonadati</taxon>
        <taxon>Pseudomonadota</taxon>
        <taxon>Alphaproteobacteria</taxon>
        <taxon>Hyphomicrobiales</taxon>
        <taxon>Methylopilaceae</taxon>
        <taxon>Hansschlegelia</taxon>
    </lineage>
</organism>
<evidence type="ECO:0000313" key="5">
    <source>
        <dbReference type="EMBL" id="RXF72877.1"/>
    </source>
</evidence>
<dbReference type="InterPro" id="IPR036388">
    <property type="entry name" value="WH-like_DNA-bd_sf"/>
</dbReference>
<dbReference type="Gene3D" id="1.10.10.10">
    <property type="entry name" value="Winged helix-like DNA-binding domain superfamily/Winged helix DNA-binding domain"/>
    <property type="match status" value="1"/>
</dbReference>
<keyword evidence="6" id="KW-1185">Reference proteome</keyword>
<dbReference type="GO" id="GO:0003700">
    <property type="term" value="F:DNA-binding transcription factor activity"/>
    <property type="evidence" value="ECO:0007669"/>
    <property type="project" value="InterPro"/>
</dbReference>
<dbReference type="PRINTS" id="PR00598">
    <property type="entry name" value="HTHMARR"/>
</dbReference>
<gene>
    <name evidence="5" type="ORF">EK403_13380</name>
</gene>
<dbReference type="PROSITE" id="PS50995">
    <property type="entry name" value="HTH_MARR_2"/>
    <property type="match status" value="1"/>
</dbReference>
<dbReference type="SUPFAM" id="SSF46785">
    <property type="entry name" value="Winged helix' DNA-binding domain"/>
    <property type="match status" value="1"/>
</dbReference>
<sequence length="146" mass="16185">MERPGFLARRIHQIHVSLFAEFCAEFRVTPLQYSLLSELSLRCVADQSTLARAVSLDRTTTTGALKRLEARGLVQRVTSTSDRRAQACRLTPEGETLLAAMERSARRAHEATVENLSKTDQAKLIALLKRVVASHEGRQTTGLPEA</sequence>
<dbReference type="PANTHER" id="PTHR42756">
    <property type="entry name" value="TRANSCRIPTIONAL REGULATOR, MARR"/>
    <property type="match status" value="1"/>
</dbReference>
<dbReference type="GO" id="GO:0003677">
    <property type="term" value="F:DNA binding"/>
    <property type="evidence" value="ECO:0007669"/>
    <property type="project" value="UniProtKB-KW"/>
</dbReference>
<dbReference type="SMART" id="SM00347">
    <property type="entry name" value="HTH_MARR"/>
    <property type="match status" value="1"/>
</dbReference>
<name>A0A4Q0MH42_9HYPH</name>
<protein>
    <submittedName>
        <fullName evidence="5">MarR family transcriptional regulator</fullName>
    </submittedName>
</protein>
<comment type="caution">
    <text evidence="5">The sequence shown here is derived from an EMBL/GenBank/DDBJ whole genome shotgun (WGS) entry which is preliminary data.</text>
</comment>
<dbReference type="Proteomes" id="UP000289708">
    <property type="component" value="Unassembled WGS sequence"/>
</dbReference>
<dbReference type="InterPro" id="IPR000835">
    <property type="entry name" value="HTH_MarR-typ"/>
</dbReference>
<dbReference type="EMBL" id="RYFI01000012">
    <property type="protein sequence ID" value="RXF72877.1"/>
    <property type="molecule type" value="Genomic_DNA"/>
</dbReference>